<dbReference type="EMBL" id="JALAXJ010000009">
    <property type="protein sequence ID" value="MCY9229913.1"/>
    <property type="molecule type" value="Genomic_DNA"/>
</dbReference>
<evidence type="ECO:0000313" key="1">
    <source>
        <dbReference type="EMBL" id="MCY9229913.1"/>
    </source>
</evidence>
<accession>A0A9Q4HTP8</accession>
<dbReference type="RefSeq" id="WP_268296726.1">
    <property type="nucleotide sequence ID" value="NZ_JALAJS010000010.1"/>
</dbReference>
<evidence type="ECO:0000313" key="2">
    <source>
        <dbReference type="Proteomes" id="UP001066278"/>
    </source>
</evidence>
<dbReference type="AlphaFoldDB" id="A0A9Q4HTP8"/>
<organism evidence="1 2">
    <name type="scientific">Bacillus inaquosorum</name>
    <dbReference type="NCBI Taxonomy" id="483913"/>
    <lineage>
        <taxon>Bacteria</taxon>
        <taxon>Bacillati</taxon>
        <taxon>Bacillota</taxon>
        <taxon>Bacilli</taxon>
        <taxon>Bacillales</taxon>
        <taxon>Bacillaceae</taxon>
        <taxon>Bacillus</taxon>
    </lineage>
</organism>
<protein>
    <submittedName>
        <fullName evidence="1">Uncharacterized protein</fullName>
    </submittedName>
</protein>
<dbReference type="Proteomes" id="UP001066278">
    <property type="component" value="Unassembled WGS sequence"/>
</dbReference>
<comment type="caution">
    <text evidence="1">The sequence shown here is derived from an EMBL/GenBank/DDBJ whole genome shotgun (WGS) entry which is preliminary data.</text>
</comment>
<name>A0A9Q4HTP8_9BACI</name>
<proteinExistence type="predicted"/>
<gene>
    <name evidence="1" type="ORF">MOE99_11135</name>
</gene>
<reference evidence="1" key="1">
    <citation type="submission" date="2022-02" db="EMBL/GenBank/DDBJ databases">
        <title>Crop Bioprotection Bacillus Genome Sequencing.</title>
        <authorList>
            <person name="Dunlap C."/>
        </authorList>
    </citation>
    <scope>NUCLEOTIDE SEQUENCE</scope>
    <source>
        <strain evidence="1">T20C13</strain>
    </source>
</reference>
<sequence>MNILIINTINKLYNEANLSQDNYLSLCKQPIILPKKIKSFVKTMKIQFENISMGEIWPSAAFQFEFPKYEKNEFHVNYTSKLIISKLAPVYYLQHQFTIENVDPERATPVLDGFSTQSYSMLQQKLDTKLNQILKEMGYNPLTYQEMNEVICDLDIKTEPLFGPQITVELALFHDLLELCPE</sequence>